<feature type="region of interest" description="Disordered" evidence="1">
    <location>
        <begin position="59"/>
        <end position="80"/>
    </location>
</feature>
<evidence type="ECO:0000313" key="2">
    <source>
        <dbReference type="EMBL" id="KAF7419473.1"/>
    </source>
</evidence>
<organism evidence="2 3">
    <name type="scientific">Pleurotus ostreatus</name>
    <name type="common">Oyster mushroom</name>
    <name type="synonym">White-rot fungus</name>
    <dbReference type="NCBI Taxonomy" id="5322"/>
    <lineage>
        <taxon>Eukaryota</taxon>
        <taxon>Fungi</taxon>
        <taxon>Dikarya</taxon>
        <taxon>Basidiomycota</taxon>
        <taxon>Agaricomycotina</taxon>
        <taxon>Agaricomycetes</taxon>
        <taxon>Agaricomycetidae</taxon>
        <taxon>Agaricales</taxon>
        <taxon>Pleurotineae</taxon>
        <taxon>Pleurotaceae</taxon>
        <taxon>Pleurotus</taxon>
    </lineage>
</organism>
<dbReference type="EMBL" id="JACETU010000010">
    <property type="protein sequence ID" value="KAF7419473.1"/>
    <property type="molecule type" value="Genomic_DNA"/>
</dbReference>
<accession>A0A8H6ZI07</accession>
<keyword evidence="3" id="KW-1185">Reference proteome</keyword>
<protein>
    <submittedName>
        <fullName evidence="2">Uncharacterized protein</fullName>
    </submittedName>
</protein>
<dbReference type="RefSeq" id="XP_036626327.1">
    <property type="nucleotide sequence ID" value="XM_036771706.1"/>
</dbReference>
<dbReference type="Proteomes" id="UP000623687">
    <property type="component" value="Unassembled WGS sequence"/>
</dbReference>
<name>A0A8H6ZI07_PLEOS</name>
<gene>
    <name evidence="2" type="ORF">PC9H_002064</name>
</gene>
<comment type="caution">
    <text evidence="2">The sequence shown here is derived from an EMBL/GenBank/DDBJ whole genome shotgun (WGS) entry which is preliminary data.</text>
</comment>
<dbReference type="VEuPathDB" id="FungiDB:PC9H_002064"/>
<evidence type="ECO:0000313" key="3">
    <source>
        <dbReference type="Proteomes" id="UP000623687"/>
    </source>
</evidence>
<dbReference type="AlphaFoldDB" id="A0A8H6ZI07"/>
<reference evidence="2" key="1">
    <citation type="submission" date="2019-07" db="EMBL/GenBank/DDBJ databases">
        <authorList>
            <person name="Palmer J.M."/>
        </authorList>
    </citation>
    <scope>NUCLEOTIDE SEQUENCE</scope>
    <source>
        <strain evidence="2">PC9</strain>
    </source>
</reference>
<sequence length="107" mass="12235">MVAHKYPAIPQELPSPYREIGESPIRPLKRLPEFVAWWGLPEEEWQDLDIPFSTWLEAPAADEGQVPSKAEEPPKSRKAGLQRALAIGRKRGMEIFRRRSESKQDSA</sequence>
<proteinExistence type="predicted"/>
<dbReference type="GeneID" id="59371905"/>
<evidence type="ECO:0000256" key="1">
    <source>
        <dbReference type="SAM" id="MobiDB-lite"/>
    </source>
</evidence>